<name>A0A6M3LF93_9ZZZZ</name>
<accession>A0A6M3LF93</accession>
<organism evidence="1">
    <name type="scientific">viral metagenome</name>
    <dbReference type="NCBI Taxonomy" id="1070528"/>
    <lineage>
        <taxon>unclassified sequences</taxon>
        <taxon>metagenomes</taxon>
        <taxon>organismal metagenomes</taxon>
    </lineage>
</organism>
<evidence type="ECO:0000313" key="1">
    <source>
        <dbReference type="EMBL" id="QJA93917.1"/>
    </source>
</evidence>
<reference evidence="1" key="1">
    <citation type="submission" date="2020-03" db="EMBL/GenBank/DDBJ databases">
        <title>The deep terrestrial virosphere.</title>
        <authorList>
            <person name="Holmfeldt K."/>
            <person name="Nilsson E."/>
            <person name="Simone D."/>
            <person name="Lopez-Fernandez M."/>
            <person name="Wu X."/>
            <person name="de Brujin I."/>
            <person name="Lundin D."/>
            <person name="Andersson A."/>
            <person name="Bertilsson S."/>
            <person name="Dopson M."/>
        </authorList>
    </citation>
    <scope>NUCLEOTIDE SEQUENCE</scope>
    <source>
        <strain evidence="1">MM415B04082</strain>
    </source>
</reference>
<dbReference type="AlphaFoldDB" id="A0A6M3LF93"/>
<gene>
    <name evidence="1" type="ORF">MM415B04082_0009</name>
</gene>
<protein>
    <submittedName>
        <fullName evidence="1">Uncharacterized protein</fullName>
    </submittedName>
</protein>
<dbReference type="EMBL" id="MT143187">
    <property type="protein sequence ID" value="QJA93917.1"/>
    <property type="molecule type" value="Genomic_DNA"/>
</dbReference>
<proteinExistence type="predicted"/>
<sequence>MIPFSAELLAYFADIQAVMVEVDAMKVANIEREAHGYSLAFNEAAFLEKAQYLFAIRNILRKFGG</sequence>